<organism evidence="5">
    <name type="scientific">Nicotiana tabacum</name>
    <name type="common">Common tobacco</name>
    <dbReference type="NCBI Taxonomy" id="4097"/>
    <lineage>
        <taxon>Eukaryota</taxon>
        <taxon>Viridiplantae</taxon>
        <taxon>Streptophyta</taxon>
        <taxon>Embryophyta</taxon>
        <taxon>Tracheophyta</taxon>
        <taxon>Spermatophyta</taxon>
        <taxon>Magnoliopsida</taxon>
        <taxon>eudicotyledons</taxon>
        <taxon>Gunneridae</taxon>
        <taxon>Pentapetalae</taxon>
        <taxon>asterids</taxon>
        <taxon>lamiids</taxon>
        <taxon>Solanales</taxon>
        <taxon>Solanaceae</taxon>
        <taxon>Nicotianoideae</taxon>
        <taxon>Nicotianeae</taxon>
        <taxon>Nicotiana</taxon>
    </lineage>
</organism>
<dbReference type="RefSeq" id="XP_016473704.1">
    <property type="nucleotide sequence ID" value="XM_016618218.1"/>
</dbReference>
<dbReference type="SUPFAM" id="SSF53067">
    <property type="entry name" value="Actin-like ATPase domain"/>
    <property type="match status" value="1"/>
</dbReference>
<evidence type="ECO:0000313" key="6">
    <source>
        <dbReference type="RefSeq" id="XP_016473702.1"/>
    </source>
</evidence>
<evidence type="ECO:0000313" key="9">
    <source>
        <dbReference type="RefSeq" id="XP_016473705.1"/>
    </source>
</evidence>
<dbReference type="PANTHER" id="PTHR45717:SF15">
    <property type="entry name" value="AGL218WP"/>
    <property type="match status" value="1"/>
</dbReference>
<keyword evidence="4" id="KW-1133">Transmembrane helix</keyword>
<evidence type="ECO:0000256" key="1">
    <source>
        <dbReference type="ARBA" id="ARBA00007626"/>
    </source>
</evidence>
<dbReference type="RefSeq" id="XP_016473705.1">
    <property type="nucleotide sequence ID" value="XM_016618219.1"/>
</dbReference>
<reference evidence="5 6" key="1">
    <citation type="submission" date="2025-04" db="UniProtKB">
        <authorList>
            <consortium name="RefSeq"/>
        </authorList>
    </citation>
    <scope>IDENTIFICATION</scope>
</reference>
<dbReference type="OrthoDB" id="10278223at2759"/>
<comment type="similarity">
    <text evidence="1">Belongs to the PPR family. P subfamily.</text>
</comment>
<dbReference type="GO" id="GO:0140662">
    <property type="term" value="F:ATP-dependent protein folding chaperone"/>
    <property type="evidence" value="ECO:0007669"/>
    <property type="project" value="InterPro"/>
</dbReference>
<accession>A0A1S4AAT0</accession>
<evidence type="ECO:0000256" key="4">
    <source>
        <dbReference type="SAM" id="Phobius"/>
    </source>
</evidence>
<name>A0A1S4AAT0_TOBAC</name>
<feature type="transmembrane region" description="Helical" evidence="4">
    <location>
        <begin position="9"/>
        <end position="28"/>
    </location>
</feature>
<sequence>MEPALFCKCWIGLADLLAILMLVLVNFLDSRDSTIFPIKYVVSSCTLHNNKYLIAKYAKDSSKQGATQLIYLGEKYFAAEEILFMVLTEMKEIQCQATEIAGATVGFNVVQVITKPIAAATAYGLDKNVSKGAIKKSANMVNKMSDLGFPATCFACSQLLSLYNQFNKIQSANIFLLVDKENIKPNAFTSLKMIDSKDHSYDIAEMAHIIETIQVERIKLHIHIPGVMAKHYTFGGLVEKVTPLGVQESLLIAVIKASLKLVILVLRCGNSVCISFVEAVLKILLSALHVDSMDSGSLYCILTHNLVAFSDVIQKYNYVEEATNELTIDGLSKIYFVLVHDGGFTAWNHCTVSGGWI</sequence>
<evidence type="ECO:0000313" key="8">
    <source>
        <dbReference type="RefSeq" id="XP_016473704.1"/>
    </source>
</evidence>
<dbReference type="InterPro" id="IPR043129">
    <property type="entry name" value="ATPase_NBD"/>
</dbReference>
<dbReference type="PANTHER" id="PTHR45717">
    <property type="entry name" value="OS12G0527900 PROTEIN"/>
    <property type="match status" value="1"/>
</dbReference>
<evidence type="ECO:0000313" key="11">
    <source>
        <dbReference type="RefSeq" id="XP_016473708.1"/>
    </source>
</evidence>
<gene>
    <name evidence="5 6 7 8 9 10 11" type="primary">LOC107795555</name>
</gene>
<keyword evidence="2" id="KW-0547">Nucleotide-binding</keyword>
<evidence type="ECO:0000313" key="5">
    <source>
        <dbReference type="RefSeq" id="XP_016473701.1"/>
    </source>
</evidence>
<dbReference type="GO" id="GO:0005739">
    <property type="term" value="C:mitochondrion"/>
    <property type="evidence" value="ECO:0000318"/>
    <property type="project" value="GO_Central"/>
</dbReference>
<dbReference type="Gene3D" id="3.30.420.40">
    <property type="match status" value="1"/>
</dbReference>
<dbReference type="Pfam" id="PF00012">
    <property type="entry name" value="HSP70"/>
    <property type="match status" value="1"/>
</dbReference>
<proteinExistence type="inferred from homology"/>
<dbReference type="GO" id="GO:0005524">
    <property type="term" value="F:ATP binding"/>
    <property type="evidence" value="ECO:0007669"/>
    <property type="project" value="UniProtKB-KW"/>
</dbReference>
<evidence type="ECO:0000256" key="3">
    <source>
        <dbReference type="ARBA" id="ARBA00022840"/>
    </source>
</evidence>
<dbReference type="RefSeq" id="XP_016473702.1">
    <property type="nucleotide sequence ID" value="XM_016618216.1"/>
</dbReference>
<keyword evidence="4" id="KW-0472">Membrane</keyword>
<dbReference type="RefSeq" id="XP_016473707.1">
    <property type="nucleotide sequence ID" value="XM_016618221.1"/>
</dbReference>
<dbReference type="RefSeq" id="XP_016473708.1">
    <property type="nucleotide sequence ID" value="XM_016618222.1"/>
</dbReference>
<dbReference type="RefSeq" id="XP_016473701.1">
    <property type="nucleotide sequence ID" value="XM_016618215.1"/>
</dbReference>
<evidence type="ECO:0000313" key="10">
    <source>
        <dbReference type="RefSeq" id="XP_016473707.1"/>
    </source>
</evidence>
<evidence type="ECO:0000256" key="2">
    <source>
        <dbReference type="ARBA" id="ARBA00022741"/>
    </source>
</evidence>
<protein>
    <submittedName>
        <fullName evidence="5 6">Uncharacterized protein</fullName>
    </submittedName>
</protein>
<dbReference type="RefSeq" id="XP_016473703.1">
    <property type="nucleotide sequence ID" value="XM_016618217.1"/>
</dbReference>
<evidence type="ECO:0000313" key="7">
    <source>
        <dbReference type="RefSeq" id="XP_016473703.1"/>
    </source>
</evidence>
<dbReference type="AlphaFoldDB" id="A0A1S4AAT0"/>
<dbReference type="KEGG" id="nta:107795555"/>
<dbReference type="PaxDb" id="4097-A0A1S4AAT0"/>
<dbReference type="InterPro" id="IPR013126">
    <property type="entry name" value="Hsp_70_fam"/>
</dbReference>
<keyword evidence="4" id="KW-0812">Transmembrane</keyword>
<keyword evidence="3" id="KW-0067">ATP-binding</keyword>
<dbReference type="STRING" id="4097.A0A1S4AAT0"/>